<keyword evidence="3" id="KW-1185">Reference proteome</keyword>
<dbReference type="SMART" id="SM00852">
    <property type="entry name" value="MoCF_biosynth"/>
    <property type="match status" value="1"/>
</dbReference>
<protein>
    <submittedName>
        <fullName evidence="2">Molybdopterin-biosynthesis enzyme MoeA-like protein</fullName>
    </submittedName>
</protein>
<feature type="domain" description="MoaB/Mog" evidence="1">
    <location>
        <begin position="4"/>
        <end position="175"/>
    </location>
</feature>
<comment type="caution">
    <text evidence="2">The sequence shown here is derived from an EMBL/GenBank/DDBJ whole genome shotgun (WGS) entry which is preliminary data.</text>
</comment>
<dbReference type="InterPro" id="IPR036425">
    <property type="entry name" value="MoaB/Mog-like_dom_sf"/>
</dbReference>
<reference evidence="2 3" key="1">
    <citation type="submission" date="2019-03" db="EMBL/GenBank/DDBJ databases">
        <title>Genomic Encyclopedia of Type Strains, Phase IV (KMG-IV): sequencing the most valuable type-strain genomes for metagenomic binning, comparative biology and taxonomic classification.</title>
        <authorList>
            <person name="Goeker M."/>
        </authorList>
    </citation>
    <scope>NUCLEOTIDE SEQUENCE [LARGE SCALE GENOMIC DNA]</scope>
    <source>
        <strain evidence="2 3">DSM 25082</strain>
    </source>
</reference>
<dbReference type="RefSeq" id="WP_133603053.1">
    <property type="nucleotide sequence ID" value="NZ_JAUFPJ010000010.1"/>
</dbReference>
<dbReference type="OrthoDB" id="9801454at2"/>
<dbReference type="InterPro" id="IPR050101">
    <property type="entry name" value="CinA"/>
</dbReference>
<proteinExistence type="predicted"/>
<dbReference type="PANTHER" id="PTHR13939">
    <property type="entry name" value="NICOTINAMIDE-NUCLEOTIDE AMIDOHYDROLASE PNCC"/>
    <property type="match status" value="1"/>
</dbReference>
<dbReference type="CDD" id="cd00885">
    <property type="entry name" value="cinA"/>
    <property type="match status" value="1"/>
</dbReference>
<evidence type="ECO:0000259" key="1">
    <source>
        <dbReference type="SMART" id="SM00852"/>
    </source>
</evidence>
<dbReference type="EMBL" id="SNXE01000003">
    <property type="protein sequence ID" value="TDP11131.1"/>
    <property type="molecule type" value="Genomic_DNA"/>
</dbReference>
<dbReference type="SUPFAM" id="SSF53218">
    <property type="entry name" value="Molybdenum cofactor biosynthesis proteins"/>
    <property type="match status" value="1"/>
</dbReference>
<dbReference type="InterPro" id="IPR001453">
    <property type="entry name" value="MoaB/Mog_dom"/>
</dbReference>
<dbReference type="Pfam" id="PF00994">
    <property type="entry name" value="MoCF_biosynth"/>
    <property type="match status" value="1"/>
</dbReference>
<sequence length="268" mass="29354">MQIGLIIVGDEILSGKRQDKHLATFIGLLAARGLSLAWAEYVGDDRERLTATLRRAFASGDLVLSCGGIGATPDDHTRQAAAAALDRELLIHPGARELIWGRIQEMAAEQGQVADAEHPDSLRRFEMGRFPAGAELIPNPYNRIPGFYIGTVYFVPGFPVMAHPMMEWVLDQRHADLHQSVGMRERSLIVSGAMEASLTPLMERIEAEHPGIKVFSLPSVDHPQWGRHIELGVKAGPALGDEALQEAYGALKQGLIQFGALIRTELVR</sequence>
<dbReference type="Proteomes" id="UP000295357">
    <property type="component" value="Unassembled WGS sequence"/>
</dbReference>
<dbReference type="Gene3D" id="3.40.980.10">
    <property type="entry name" value="MoaB/Mog-like domain"/>
    <property type="match status" value="1"/>
</dbReference>
<evidence type="ECO:0000313" key="2">
    <source>
        <dbReference type="EMBL" id="TDP11131.1"/>
    </source>
</evidence>
<dbReference type="AlphaFoldDB" id="A0A4R6N9I8"/>
<name>A0A4R6N9I8_9BURK</name>
<dbReference type="PANTHER" id="PTHR13939:SF0">
    <property type="entry name" value="NMN AMIDOHYDROLASE-LIKE PROTEIN YFAY"/>
    <property type="match status" value="1"/>
</dbReference>
<gene>
    <name evidence="2" type="ORF">DFR39_10354</name>
</gene>
<organism evidence="2 3">
    <name type="scientific">Roseateles asaccharophilus</name>
    <dbReference type="NCBI Taxonomy" id="582607"/>
    <lineage>
        <taxon>Bacteria</taxon>
        <taxon>Pseudomonadati</taxon>
        <taxon>Pseudomonadota</taxon>
        <taxon>Betaproteobacteria</taxon>
        <taxon>Burkholderiales</taxon>
        <taxon>Sphaerotilaceae</taxon>
        <taxon>Roseateles</taxon>
    </lineage>
</organism>
<accession>A0A4R6N9I8</accession>
<evidence type="ECO:0000313" key="3">
    <source>
        <dbReference type="Proteomes" id="UP000295357"/>
    </source>
</evidence>